<evidence type="ECO:0000256" key="4">
    <source>
        <dbReference type="ARBA" id="ARBA00022989"/>
    </source>
</evidence>
<evidence type="ECO:0000256" key="3">
    <source>
        <dbReference type="ARBA" id="ARBA00022692"/>
    </source>
</evidence>
<evidence type="ECO:0000256" key="1">
    <source>
        <dbReference type="ARBA" id="ARBA00004141"/>
    </source>
</evidence>
<gene>
    <name evidence="7" type="ORF">BGZ65_002808</name>
</gene>
<keyword evidence="3 6" id="KW-0812">Transmembrane</keyword>
<dbReference type="OrthoDB" id="10267969at2759"/>
<keyword evidence="5 6" id="KW-0472">Membrane</keyword>
<evidence type="ECO:0000256" key="5">
    <source>
        <dbReference type="ARBA" id="ARBA00023136"/>
    </source>
</evidence>
<dbReference type="PANTHER" id="PTHR11266:SF50">
    <property type="entry name" value="VACUOLAR MEMBRANE PROTEIN YOR292C"/>
    <property type="match status" value="1"/>
</dbReference>
<evidence type="ECO:0000313" key="7">
    <source>
        <dbReference type="EMBL" id="KAG0002235.1"/>
    </source>
</evidence>
<dbReference type="GO" id="GO:0016020">
    <property type="term" value="C:membrane"/>
    <property type="evidence" value="ECO:0007669"/>
    <property type="project" value="UniProtKB-SubCell"/>
</dbReference>
<sequence length="226" mass="24871">MAHILKSAYSFYNQHYQTRPILTICITNTILAGISDTLSQTYFAPRSKEIISRDHSFKDVVRSATGSVDTQVEIDKSAASSFNFARTGRFMFYNFSIAPLIHTWYGFIDRNFPINPVVSAPLRNTHVPAATKVLQTMTPALKRMMADQVLFAPIGLALLFSGLTVLEGGGVQEIKDKLKNTYLPTLKANYAVWPLVQLVNFSPEVSAKCGEGLQAQMAFSGAAALV</sequence>
<name>A0A9P6MIS7_9FUNG</name>
<comment type="subcellular location">
    <subcellularLocation>
        <location evidence="1">Membrane</location>
        <topology evidence="1">Multi-pass membrane protein</topology>
    </subcellularLocation>
</comment>
<keyword evidence="8" id="KW-1185">Reference proteome</keyword>
<keyword evidence="4 6" id="KW-1133">Transmembrane helix</keyword>
<dbReference type="AlphaFoldDB" id="A0A9P6MIS7"/>
<dbReference type="EMBL" id="JAAAHW010000457">
    <property type="protein sequence ID" value="KAG0002235.1"/>
    <property type="molecule type" value="Genomic_DNA"/>
</dbReference>
<comment type="similarity">
    <text evidence="2 6">Belongs to the peroxisomal membrane protein PXMP2/4 family.</text>
</comment>
<proteinExistence type="inferred from homology"/>
<dbReference type="Proteomes" id="UP000749646">
    <property type="component" value="Unassembled WGS sequence"/>
</dbReference>
<dbReference type="PANTHER" id="PTHR11266">
    <property type="entry name" value="PEROXISOMAL MEMBRANE PROTEIN 2, PXMP2 MPV17"/>
    <property type="match status" value="1"/>
</dbReference>
<comment type="caution">
    <text evidence="7">The sequence shown here is derived from an EMBL/GenBank/DDBJ whole genome shotgun (WGS) entry which is preliminary data.</text>
</comment>
<evidence type="ECO:0000313" key="8">
    <source>
        <dbReference type="Proteomes" id="UP000749646"/>
    </source>
</evidence>
<accession>A0A9P6MIS7</accession>
<feature type="transmembrane region" description="Helical" evidence="6">
    <location>
        <begin position="90"/>
        <end position="108"/>
    </location>
</feature>
<reference evidence="7" key="1">
    <citation type="journal article" date="2020" name="Fungal Divers.">
        <title>Resolving the Mortierellaceae phylogeny through synthesis of multi-gene phylogenetics and phylogenomics.</title>
        <authorList>
            <person name="Vandepol N."/>
            <person name="Liber J."/>
            <person name="Desiro A."/>
            <person name="Na H."/>
            <person name="Kennedy M."/>
            <person name="Barry K."/>
            <person name="Grigoriev I.V."/>
            <person name="Miller A.N."/>
            <person name="O'Donnell K."/>
            <person name="Stajich J.E."/>
            <person name="Bonito G."/>
        </authorList>
    </citation>
    <scope>NUCLEOTIDE SEQUENCE</scope>
    <source>
        <strain evidence="7">MES-2147</strain>
    </source>
</reference>
<protein>
    <submittedName>
        <fullName evidence="7">Uncharacterized protein</fullName>
    </submittedName>
</protein>
<dbReference type="Pfam" id="PF04117">
    <property type="entry name" value="Mpv17_PMP22"/>
    <property type="match status" value="1"/>
</dbReference>
<evidence type="ECO:0000256" key="6">
    <source>
        <dbReference type="RuleBase" id="RU363053"/>
    </source>
</evidence>
<dbReference type="GO" id="GO:0005739">
    <property type="term" value="C:mitochondrion"/>
    <property type="evidence" value="ECO:0007669"/>
    <property type="project" value="TreeGrafter"/>
</dbReference>
<feature type="transmembrane region" description="Helical" evidence="6">
    <location>
        <begin position="149"/>
        <end position="169"/>
    </location>
</feature>
<evidence type="ECO:0000256" key="2">
    <source>
        <dbReference type="ARBA" id="ARBA00006824"/>
    </source>
</evidence>
<organism evidence="7 8">
    <name type="scientific">Modicella reniformis</name>
    <dbReference type="NCBI Taxonomy" id="1440133"/>
    <lineage>
        <taxon>Eukaryota</taxon>
        <taxon>Fungi</taxon>
        <taxon>Fungi incertae sedis</taxon>
        <taxon>Mucoromycota</taxon>
        <taxon>Mortierellomycotina</taxon>
        <taxon>Mortierellomycetes</taxon>
        <taxon>Mortierellales</taxon>
        <taxon>Mortierellaceae</taxon>
        <taxon>Modicella</taxon>
    </lineage>
</organism>
<dbReference type="InterPro" id="IPR007248">
    <property type="entry name" value="Mpv17_PMP22"/>
</dbReference>